<name>A0A7W8IN02_9BACL</name>
<proteinExistence type="predicted"/>
<feature type="transmembrane region" description="Helical" evidence="1">
    <location>
        <begin position="109"/>
        <end position="128"/>
    </location>
</feature>
<dbReference type="PIRSF" id="PIRSF036710">
    <property type="entry name" value="YphA_Bacsu"/>
    <property type="match status" value="1"/>
</dbReference>
<evidence type="ECO:0000313" key="2">
    <source>
        <dbReference type="EMBL" id="MBB5323419.1"/>
    </source>
</evidence>
<keyword evidence="1" id="KW-0812">Transmembrane</keyword>
<keyword evidence="2" id="KW-0418">Kinase</keyword>
<dbReference type="Proteomes" id="UP000520011">
    <property type="component" value="Unassembled WGS sequence"/>
</dbReference>
<evidence type="ECO:0000313" key="3">
    <source>
        <dbReference type="Proteomes" id="UP000520011"/>
    </source>
</evidence>
<evidence type="ECO:0000256" key="1">
    <source>
        <dbReference type="SAM" id="Phobius"/>
    </source>
</evidence>
<reference evidence="2 3" key="1">
    <citation type="submission" date="2020-08" db="EMBL/GenBank/DDBJ databases">
        <title>Genomic Encyclopedia of Type Strains, Phase IV (KMG-IV): sequencing the most valuable type-strain genomes for metagenomic binning, comparative biology and taxonomic classification.</title>
        <authorList>
            <person name="Goeker M."/>
        </authorList>
    </citation>
    <scope>NUCLEOTIDE SEQUENCE [LARGE SCALE GENOMIC DNA]</scope>
    <source>
        <strain evidence="2 3">DSM 16325</strain>
    </source>
</reference>
<accession>A0A7W8IN02</accession>
<protein>
    <submittedName>
        <fullName evidence="2">Signal transduction histidine kinase</fullName>
    </submittedName>
</protein>
<dbReference type="InterPro" id="IPR014617">
    <property type="entry name" value="YphA_Bacsu"/>
</dbReference>
<dbReference type="EMBL" id="JACHEP010000001">
    <property type="protein sequence ID" value="MBB5323419.1"/>
    <property type="molecule type" value="Genomic_DNA"/>
</dbReference>
<sequence>MEGSYFYWCSWVCWIWATFLMKKTKRRTFFAASVLLLIIFSTYRMVMGTFSVTLSFLFLLFVSLYVVSQNSGWKFGYMFVSTMTIAFLYAAFRLLAIVDPVWVWMDERWMIAIVIVVISLMLHHDLAVRMLSMIVGSCQGDIVYAAAVKGVFPYTIGSLSFFDVLSLSCACLVGWSVLENMPVYADVIQKQMRRNKPL</sequence>
<dbReference type="Pfam" id="PF24124">
    <property type="entry name" value="YphA"/>
    <property type="match status" value="1"/>
</dbReference>
<dbReference type="GO" id="GO:0016301">
    <property type="term" value="F:kinase activity"/>
    <property type="evidence" value="ECO:0007669"/>
    <property type="project" value="UniProtKB-KW"/>
</dbReference>
<keyword evidence="1" id="KW-0472">Membrane</keyword>
<keyword evidence="2" id="KW-0808">Transferase</keyword>
<dbReference type="AlphaFoldDB" id="A0A7W8IN02"/>
<feature type="transmembrane region" description="Helical" evidence="1">
    <location>
        <begin position="75"/>
        <end position="97"/>
    </location>
</feature>
<keyword evidence="1" id="KW-1133">Transmembrane helix</keyword>
<keyword evidence="3" id="KW-1185">Reference proteome</keyword>
<gene>
    <name evidence="2" type="ORF">HNQ34_000496</name>
</gene>
<feature type="transmembrane region" description="Helical" evidence="1">
    <location>
        <begin position="28"/>
        <end position="46"/>
    </location>
</feature>
<feature type="transmembrane region" description="Helical" evidence="1">
    <location>
        <begin position="5"/>
        <end position="21"/>
    </location>
</feature>
<organism evidence="2 3">
    <name type="scientific">Anoxybacteroides tepidamans</name>
    <dbReference type="NCBI Taxonomy" id="265948"/>
    <lineage>
        <taxon>Bacteria</taxon>
        <taxon>Bacillati</taxon>
        <taxon>Bacillota</taxon>
        <taxon>Bacilli</taxon>
        <taxon>Bacillales</taxon>
        <taxon>Anoxybacillaceae</taxon>
        <taxon>Anoxybacteroides</taxon>
    </lineage>
</organism>
<comment type="caution">
    <text evidence="2">The sequence shown here is derived from an EMBL/GenBank/DDBJ whole genome shotgun (WGS) entry which is preliminary data.</text>
</comment>